<feature type="compositionally biased region" description="Acidic residues" evidence="2">
    <location>
        <begin position="362"/>
        <end position="429"/>
    </location>
</feature>
<gene>
    <name evidence="4" type="ORF">HII17_06740</name>
</gene>
<evidence type="ECO:0000256" key="3">
    <source>
        <dbReference type="SAM" id="Phobius"/>
    </source>
</evidence>
<protein>
    <recommendedName>
        <fullName evidence="6">LysM domain-containing protein</fullName>
    </recommendedName>
</protein>
<feature type="region of interest" description="Disordered" evidence="2">
    <location>
        <begin position="361"/>
        <end position="539"/>
    </location>
</feature>
<keyword evidence="1" id="KW-0175">Coiled coil</keyword>
<comment type="caution">
    <text evidence="4">The sequence shown here is derived from an EMBL/GenBank/DDBJ whole genome shotgun (WGS) entry which is preliminary data.</text>
</comment>
<keyword evidence="3" id="KW-0812">Transmembrane</keyword>
<feature type="compositionally biased region" description="Acidic residues" evidence="2">
    <location>
        <begin position="519"/>
        <end position="539"/>
    </location>
</feature>
<accession>A0A7Y0LBG0</accession>
<dbReference type="RefSeq" id="WP_328824487.1">
    <property type="nucleotide sequence ID" value="NZ_JABBXH010000002.1"/>
</dbReference>
<feature type="coiled-coil region" evidence="1">
    <location>
        <begin position="170"/>
        <end position="242"/>
    </location>
</feature>
<sequence length="539" mass="59321">MPVVSAQEAGIRIRGPKSTDVFPHERYGPITSSDTLWKIALTIRPEPSVTVYQVMQALYEMNPNAFANNNRNHLVNGQYLQIPSIEKIRLIDPYVAKRSSESDDRSWKKKDTATTTVAQQPIKPEELSVKKKDLDKAKVEINEKLDTFDTEQKQKLDTIQQDVLDSIDGLQAILKENESLKQSQSKLNEQIDIVKQEAAKDTQELQEYLEQLLAIQKDLAAKEEERQRQELLKAQQAELEQQNWMNSLWFKVLMGTIPALFIAGIVAFIIARKKKSQPEEQTPVVEKAVQPPEIESAPEVEEAAEEDLSLDGELSLDDELSIDLTESDDESDDLFSDGMDDLGDLDDELDAALTDDVIHLDDDLDELDDLEDISLDDDLDELSEEGEPLGGDELDQGDLDDLLSGIDDDVEEESEPLDGGELDQGDLDDLLSGLDDSGDDSEPLEGGELGQDALDDLLSENANEPAADEIATEEDEVDIDAIIDESSAESSVDEIEDGADVTDPDDIDALLASAGDSAAEPEVDSAVDAIEDGADVTDP</sequence>
<feature type="compositionally biased region" description="Low complexity" evidence="2">
    <location>
        <begin position="509"/>
        <end position="518"/>
    </location>
</feature>
<feature type="compositionally biased region" description="Acidic residues" evidence="2">
    <location>
        <begin position="466"/>
        <end position="508"/>
    </location>
</feature>
<dbReference type="Proteomes" id="UP000568664">
    <property type="component" value="Unassembled WGS sequence"/>
</dbReference>
<dbReference type="NCBIfam" id="TIGR03505">
    <property type="entry name" value="FimV_core"/>
    <property type="match status" value="1"/>
</dbReference>
<name>A0A7Y0LBG0_9GAMM</name>
<evidence type="ECO:0000256" key="2">
    <source>
        <dbReference type="SAM" id="MobiDB-lite"/>
    </source>
</evidence>
<proteinExistence type="predicted"/>
<dbReference type="InterPro" id="IPR020012">
    <property type="entry name" value="LysM_FimV"/>
</dbReference>
<evidence type="ECO:0000256" key="1">
    <source>
        <dbReference type="SAM" id="Coils"/>
    </source>
</evidence>
<feature type="region of interest" description="Disordered" evidence="2">
    <location>
        <begin position="279"/>
        <end position="299"/>
    </location>
</feature>
<organism evidence="4 5">
    <name type="scientific">Thalassotalea algicola</name>
    <dbReference type="NCBI Taxonomy" id="2716224"/>
    <lineage>
        <taxon>Bacteria</taxon>
        <taxon>Pseudomonadati</taxon>
        <taxon>Pseudomonadota</taxon>
        <taxon>Gammaproteobacteria</taxon>
        <taxon>Alteromonadales</taxon>
        <taxon>Colwelliaceae</taxon>
        <taxon>Thalassotalea</taxon>
    </lineage>
</organism>
<keyword evidence="3" id="KW-1133">Transmembrane helix</keyword>
<dbReference type="EMBL" id="JABBXH010000002">
    <property type="protein sequence ID" value="NMP31252.1"/>
    <property type="molecule type" value="Genomic_DNA"/>
</dbReference>
<evidence type="ECO:0000313" key="4">
    <source>
        <dbReference type="EMBL" id="NMP31252.1"/>
    </source>
</evidence>
<feature type="compositionally biased region" description="Acidic residues" evidence="2">
    <location>
        <begin position="436"/>
        <end position="445"/>
    </location>
</feature>
<reference evidence="4 5" key="1">
    <citation type="submission" date="2020-04" db="EMBL/GenBank/DDBJ databases">
        <title>Thalassotalea sp. M1531, isolated from the surface of marine red alga.</title>
        <authorList>
            <person name="Pang L."/>
            <person name="Lu D.-C."/>
        </authorList>
    </citation>
    <scope>NUCLEOTIDE SEQUENCE [LARGE SCALE GENOMIC DNA]</scope>
    <source>
        <strain evidence="4 5">M1531</strain>
    </source>
</reference>
<dbReference type="AlphaFoldDB" id="A0A7Y0LBG0"/>
<evidence type="ECO:0008006" key="6">
    <source>
        <dbReference type="Google" id="ProtNLM"/>
    </source>
</evidence>
<feature type="transmembrane region" description="Helical" evidence="3">
    <location>
        <begin position="248"/>
        <end position="271"/>
    </location>
</feature>
<feature type="non-terminal residue" evidence="4">
    <location>
        <position position="539"/>
    </location>
</feature>
<keyword evidence="3" id="KW-0472">Membrane</keyword>
<evidence type="ECO:0000313" key="5">
    <source>
        <dbReference type="Proteomes" id="UP000568664"/>
    </source>
</evidence>
<keyword evidence="5" id="KW-1185">Reference proteome</keyword>